<organism evidence="3 4">
    <name type="scientific">Caerostris extrusa</name>
    <name type="common">Bark spider</name>
    <name type="synonym">Caerostris bankana</name>
    <dbReference type="NCBI Taxonomy" id="172846"/>
    <lineage>
        <taxon>Eukaryota</taxon>
        <taxon>Metazoa</taxon>
        <taxon>Ecdysozoa</taxon>
        <taxon>Arthropoda</taxon>
        <taxon>Chelicerata</taxon>
        <taxon>Arachnida</taxon>
        <taxon>Araneae</taxon>
        <taxon>Araneomorphae</taxon>
        <taxon>Entelegynae</taxon>
        <taxon>Araneoidea</taxon>
        <taxon>Araneidae</taxon>
        <taxon>Caerostris</taxon>
    </lineage>
</organism>
<gene>
    <name evidence="3" type="ORF">CEXT_238341</name>
</gene>
<dbReference type="AlphaFoldDB" id="A0AAV4T1J8"/>
<dbReference type="EMBL" id="BPLR01010625">
    <property type="protein sequence ID" value="GIY40528.1"/>
    <property type="molecule type" value="Genomic_DNA"/>
</dbReference>
<keyword evidence="4" id="KW-1185">Reference proteome</keyword>
<comment type="caution">
    <text evidence="3">The sequence shown here is derived from an EMBL/GenBank/DDBJ whole genome shotgun (WGS) entry which is preliminary data.</text>
</comment>
<evidence type="ECO:0000313" key="3">
    <source>
        <dbReference type="EMBL" id="GIY40528.1"/>
    </source>
</evidence>
<keyword evidence="2" id="KW-1133">Transmembrane helix</keyword>
<feature type="transmembrane region" description="Helical" evidence="2">
    <location>
        <begin position="47"/>
        <end position="66"/>
    </location>
</feature>
<evidence type="ECO:0000313" key="4">
    <source>
        <dbReference type="Proteomes" id="UP001054945"/>
    </source>
</evidence>
<protein>
    <submittedName>
        <fullName evidence="3">Uncharacterized protein</fullName>
    </submittedName>
</protein>
<reference evidence="3 4" key="1">
    <citation type="submission" date="2021-06" db="EMBL/GenBank/DDBJ databases">
        <title>Caerostris extrusa draft genome.</title>
        <authorList>
            <person name="Kono N."/>
            <person name="Arakawa K."/>
        </authorList>
    </citation>
    <scope>NUCLEOTIDE SEQUENCE [LARGE SCALE GENOMIC DNA]</scope>
</reference>
<dbReference type="Proteomes" id="UP001054945">
    <property type="component" value="Unassembled WGS sequence"/>
</dbReference>
<feature type="region of interest" description="Disordered" evidence="1">
    <location>
        <begin position="117"/>
        <end position="142"/>
    </location>
</feature>
<dbReference type="PROSITE" id="PS51257">
    <property type="entry name" value="PROKAR_LIPOPROTEIN"/>
    <property type="match status" value="1"/>
</dbReference>
<evidence type="ECO:0000256" key="2">
    <source>
        <dbReference type="SAM" id="Phobius"/>
    </source>
</evidence>
<evidence type="ECO:0000256" key="1">
    <source>
        <dbReference type="SAM" id="MobiDB-lite"/>
    </source>
</evidence>
<sequence>MQVSRSSKNNHANLPACACTAIFIFLLLVSTSSCFVSLYPLWFGNGVTFDILLEYLVLIVTVWLIKPSSRVVIINYRLMTKLFFLSMIDSLFFNLPLPLIARTKQIKKPEIEHRTSSVSSLSYDHGSIPGVWEKREPPRPTP</sequence>
<keyword evidence="2" id="KW-0472">Membrane</keyword>
<proteinExistence type="predicted"/>
<accession>A0AAV4T1J8</accession>
<feature type="transmembrane region" description="Helical" evidence="2">
    <location>
        <begin position="12"/>
        <end position="41"/>
    </location>
</feature>
<keyword evidence="2" id="KW-0812">Transmembrane</keyword>
<name>A0AAV4T1J8_CAEEX</name>
<feature type="compositionally biased region" description="Basic and acidic residues" evidence="1">
    <location>
        <begin position="132"/>
        <end position="142"/>
    </location>
</feature>